<gene>
    <name evidence="2" type="ORF">QBC47DRAFT_2972</name>
</gene>
<name>A0AAJ0FFU3_9PEZI</name>
<dbReference type="EMBL" id="MU839827">
    <property type="protein sequence ID" value="KAK1760274.1"/>
    <property type="molecule type" value="Genomic_DNA"/>
</dbReference>
<feature type="compositionally biased region" description="Low complexity" evidence="1">
    <location>
        <begin position="522"/>
        <end position="531"/>
    </location>
</feature>
<feature type="region of interest" description="Disordered" evidence="1">
    <location>
        <begin position="519"/>
        <end position="555"/>
    </location>
</feature>
<feature type="compositionally biased region" description="Polar residues" evidence="1">
    <location>
        <begin position="181"/>
        <end position="190"/>
    </location>
</feature>
<dbReference type="Proteomes" id="UP001239445">
    <property type="component" value="Unassembled WGS sequence"/>
</dbReference>
<comment type="caution">
    <text evidence="2">The sequence shown here is derived from an EMBL/GenBank/DDBJ whole genome shotgun (WGS) entry which is preliminary data.</text>
</comment>
<feature type="region of interest" description="Disordered" evidence="1">
    <location>
        <begin position="1047"/>
        <end position="1069"/>
    </location>
</feature>
<feature type="region of interest" description="Disordered" evidence="1">
    <location>
        <begin position="591"/>
        <end position="617"/>
    </location>
</feature>
<feature type="compositionally biased region" description="Basic and acidic residues" evidence="1">
    <location>
        <begin position="1047"/>
        <end position="1064"/>
    </location>
</feature>
<reference evidence="2" key="1">
    <citation type="submission" date="2023-06" db="EMBL/GenBank/DDBJ databases">
        <title>Genome-scale phylogeny and comparative genomics of the fungal order Sordariales.</title>
        <authorList>
            <consortium name="Lawrence Berkeley National Laboratory"/>
            <person name="Hensen N."/>
            <person name="Bonometti L."/>
            <person name="Westerberg I."/>
            <person name="Brannstrom I.O."/>
            <person name="Guillou S."/>
            <person name="Cros-Aarteil S."/>
            <person name="Calhoun S."/>
            <person name="Haridas S."/>
            <person name="Kuo A."/>
            <person name="Mondo S."/>
            <person name="Pangilinan J."/>
            <person name="Riley R."/>
            <person name="Labutti K."/>
            <person name="Andreopoulos B."/>
            <person name="Lipzen A."/>
            <person name="Chen C."/>
            <person name="Yanf M."/>
            <person name="Daum C."/>
            <person name="Ng V."/>
            <person name="Clum A."/>
            <person name="Steindorff A."/>
            <person name="Ohm R."/>
            <person name="Martin F."/>
            <person name="Silar P."/>
            <person name="Natvig D."/>
            <person name="Lalanne C."/>
            <person name="Gautier V."/>
            <person name="Ament-Velasquez S.L."/>
            <person name="Kruys A."/>
            <person name="Hutchinson M.I."/>
            <person name="Powell A.J."/>
            <person name="Barry K."/>
            <person name="Miller A.N."/>
            <person name="Grigoriev I.V."/>
            <person name="Debuchy R."/>
            <person name="Gladieux P."/>
            <person name="Thoren M.H."/>
            <person name="Johannesson H."/>
        </authorList>
    </citation>
    <scope>NUCLEOTIDE SEQUENCE</scope>
    <source>
        <strain evidence="2">PSN4</strain>
    </source>
</reference>
<feature type="region of interest" description="Disordered" evidence="1">
    <location>
        <begin position="171"/>
        <end position="389"/>
    </location>
</feature>
<accession>A0AAJ0FFU3</accession>
<proteinExistence type="predicted"/>
<feature type="compositionally biased region" description="Basic and acidic residues" evidence="1">
    <location>
        <begin position="893"/>
        <end position="905"/>
    </location>
</feature>
<feature type="region of interest" description="Disordered" evidence="1">
    <location>
        <begin position="1107"/>
        <end position="1171"/>
    </location>
</feature>
<feature type="region of interest" description="Disordered" evidence="1">
    <location>
        <begin position="637"/>
        <end position="779"/>
    </location>
</feature>
<protein>
    <submittedName>
        <fullName evidence="2">Uncharacterized protein</fullName>
    </submittedName>
</protein>
<feature type="compositionally biased region" description="Low complexity" evidence="1">
    <location>
        <begin position="831"/>
        <end position="841"/>
    </location>
</feature>
<dbReference type="AlphaFoldDB" id="A0AAJ0FFU3"/>
<feature type="compositionally biased region" description="Polar residues" evidence="1">
    <location>
        <begin position="718"/>
        <end position="757"/>
    </location>
</feature>
<feature type="compositionally biased region" description="Basic and acidic residues" evidence="1">
    <location>
        <begin position="675"/>
        <end position="701"/>
    </location>
</feature>
<feature type="compositionally biased region" description="Polar residues" evidence="1">
    <location>
        <begin position="295"/>
        <end position="305"/>
    </location>
</feature>
<evidence type="ECO:0000313" key="3">
    <source>
        <dbReference type="Proteomes" id="UP001239445"/>
    </source>
</evidence>
<evidence type="ECO:0000313" key="2">
    <source>
        <dbReference type="EMBL" id="KAK1760274.1"/>
    </source>
</evidence>
<feature type="compositionally biased region" description="Polar residues" evidence="1">
    <location>
        <begin position="272"/>
        <end position="282"/>
    </location>
</feature>
<sequence>MASPLQAEGLSTQQAPITSANFRPPYVPCPRAWERVLVAPAASSGRQHKIWKRVASPFAGTLDEVYRRAIAELESQGCGSRKRARHESHVPVWGNGRWADGVDHIHDGKQDLADARGMMDGFLGTVTRLIHVAIIAADEGTTIHDCTGVASKHATFPDERLRWVPRKRHSTRWPIEPKPSPTHTLANSQPPVEFEIPTTTPVADTKQRLDEKQLEKRSTRRLSRRLSLFPGDSSPRKLSAISLSPAKFSTSTLSPVKRPSHAVSPKKVAESPAQSFRVNATPSKVVLESPKPVSPQESPLKSSPAPQLDAVRGSISPSPLSKHCPLIFDQPTSEDSLEPEYEIQRRRSLQSARRTDRNSIGGNRVASFDAGAPLNRRHSFGLGSKPLGDSKDRRRTLNVFSTVAEDEQQPVPDSFGADAIEHLSPSMAEKTQVYPVVKVDAGTNIDIFGTTQEVKTTSASLLACDIGPAEPTPTPNRHARPKDEICALGLAEHSQSPAVSLSPFGNALGVMYDVPNTMSDQAATSPSPSTAKADISEMNNEPPYSPAGTEPLEPTLPQDEFEYERQDPEGLPTIYEESSESEDANVAMTLSPYPGVAQSPRNASSPTRALCSPMPPTNHVAAVDELANPHSPRLTKAFTTEHSDIPELDKTDSTKTEGDSVGTPENDFCHAQTDGAREDHDVAVSDHSETPVKTNLGEESRGMSPSSTSPVAPRTPILATQSVMEVETTSSPPLESTGFTPINGRQISPPQAVQLSTADEESDIENGDESDTGEAMDADEMTEALDEDVTLSVVAPNVENDTLNLQVLHEDSETEMLRKFVTRVAADKNAKAAAAAAALAKKSARPKRRSGSTGSTTSATGSPIAKSETPGKRTPLGEKSANSPSPVKKRKFKEGDDLDGGKDDSIEVSEDPADAPRLKRRRKRMDPVLKAAEDGVAAESEAEPGPRRSTRTRGARVALKPTAPSANSIALSLIPVRLPGMAGMDDAMLESHLAAAKNRGDEKDVAAVTRVNTRKNKGNSIPPKLVLARQAEDPAGWRMKELKSVFDAKESRAAGAKDESDGRQTRKGKGVRWAEELVRFQGEEAPSVFRSMASSLLADIMGETADDLDELAPSDPPVPVVKEEAEKPAGTPAKKMPSRRTRSSKLLAPTPVKLPEKKVSPIPAPTIRSSALPKPAASASVVAAAAAAAAAPTTRPSTAMATRRSKIAKLGMGVNGTPAPKRRGKIL</sequence>
<organism evidence="2 3">
    <name type="scientific">Echria macrotheca</name>
    <dbReference type="NCBI Taxonomy" id="438768"/>
    <lineage>
        <taxon>Eukaryota</taxon>
        <taxon>Fungi</taxon>
        <taxon>Dikarya</taxon>
        <taxon>Ascomycota</taxon>
        <taxon>Pezizomycotina</taxon>
        <taxon>Sordariomycetes</taxon>
        <taxon>Sordariomycetidae</taxon>
        <taxon>Sordariales</taxon>
        <taxon>Schizotheciaceae</taxon>
        <taxon>Echria</taxon>
    </lineage>
</organism>
<feature type="compositionally biased region" description="Acidic residues" evidence="1">
    <location>
        <begin position="758"/>
        <end position="779"/>
    </location>
</feature>
<feature type="compositionally biased region" description="Low complexity" evidence="1">
    <location>
        <begin position="851"/>
        <end position="862"/>
    </location>
</feature>
<keyword evidence="3" id="KW-1185">Reference proteome</keyword>
<feature type="compositionally biased region" description="Basic and acidic residues" evidence="1">
    <location>
        <begin position="205"/>
        <end position="217"/>
    </location>
</feature>
<feature type="compositionally biased region" description="Basic and acidic residues" evidence="1">
    <location>
        <begin position="639"/>
        <end position="658"/>
    </location>
</feature>
<feature type="region of interest" description="Disordered" evidence="1">
    <location>
        <begin position="831"/>
        <end position="961"/>
    </location>
</feature>
<evidence type="ECO:0000256" key="1">
    <source>
        <dbReference type="SAM" id="MobiDB-lite"/>
    </source>
</evidence>